<feature type="transmembrane region" description="Helical" evidence="1">
    <location>
        <begin position="110"/>
        <end position="132"/>
    </location>
</feature>
<feature type="transmembrane region" description="Helical" evidence="1">
    <location>
        <begin position="73"/>
        <end position="98"/>
    </location>
</feature>
<accession>A0ABX5UC76</accession>
<name>A0ABX5UC76_SPIME</name>
<feature type="transmembrane region" description="Helical" evidence="1">
    <location>
        <begin position="21"/>
        <end position="39"/>
    </location>
</feature>
<keyword evidence="3" id="KW-1185">Reference proteome</keyword>
<dbReference type="Proteomes" id="UP000298715">
    <property type="component" value="Chromosome"/>
</dbReference>
<proteinExistence type="predicted"/>
<dbReference type="GO" id="GO:0032259">
    <property type="term" value="P:methylation"/>
    <property type="evidence" value="ECO:0007669"/>
    <property type="project" value="UniProtKB-KW"/>
</dbReference>
<feature type="transmembrane region" description="Helical" evidence="1">
    <location>
        <begin position="437"/>
        <end position="456"/>
    </location>
</feature>
<feature type="transmembrane region" description="Helical" evidence="1">
    <location>
        <begin position="374"/>
        <end position="394"/>
    </location>
</feature>
<evidence type="ECO:0000256" key="1">
    <source>
        <dbReference type="SAM" id="Phobius"/>
    </source>
</evidence>
<sequence>MWGADMEDKLKNIKRTRIISIAFLLVLFIMVPYFTFMYVSHSDQLLKKYFHFIATVPKDVLATFTTPDLPNEFLIFGLPYIALGTLAGAIISSVFYMHHQKRTINFNNRMLLIGTVFIISFLFSACLLFSLAEYYYDLFTEWCRSLRGGYTGPEFVKNIQDMIHPDIPNREAIVNALINLATGPGTNNKYPLTWIGLNAIWWITGLQMIFIIFIMLKVGFKLEWLLNDNINLTKKEELFVLKDTFNQSRLKKFISLYLIPNEFNISLWVVFFSSIVFIPQFVYTIIIGSSFTDANRFFLFSYFYPQLTINAIIPDTSSILDKPNIDYFNMTMNMPGSGIFISVVPIISSALIISMLFAFTFVMLKKPNLTKKGFISFYVSFLIVTGTSLVMFLVSQYELTKAVDYWNSQSENFKETVMKPLFKTTHLDYFWLQGNELLASGILLSAFITVLSIIALSHISKIKSNHISNEQIKSNSKG</sequence>
<feature type="transmembrane region" description="Helical" evidence="1">
    <location>
        <begin position="265"/>
        <end position="291"/>
    </location>
</feature>
<reference evidence="2 3" key="1">
    <citation type="submission" date="2018-05" db="EMBL/GenBank/DDBJ databases">
        <title>Compelete Genome Sequence of Spiroplasma melliferum.</title>
        <authorList>
            <person name="Davis R.E."/>
            <person name="Shao J.Y."/>
            <person name="Zhao Y."/>
            <person name="Gasparich G.E."/>
        </authorList>
    </citation>
    <scope>NUCLEOTIDE SEQUENCE [LARGE SCALE GENOMIC DNA]</scope>
    <source>
        <strain evidence="2 3">AS576</strain>
    </source>
</reference>
<feature type="transmembrane region" description="Helical" evidence="1">
    <location>
        <begin position="199"/>
        <end position="220"/>
    </location>
</feature>
<organism evidence="2 3">
    <name type="scientific">Spiroplasma melliferum</name>
    <dbReference type="NCBI Taxonomy" id="2134"/>
    <lineage>
        <taxon>Bacteria</taxon>
        <taxon>Bacillati</taxon>
        <taxon>Mycoplasmatota</taxon>
        <taxon>Mollicutes</taxon>
        <taxon>Entomoplasmatales</taxon>
        <taxon>Spiroplasmataceae</taxon>
        <taxon>Spiroplasma</taxon>
    </lineage>
</organism>
<protein>
    <submittedName>
        <fullName evidence="2">Polypeptide chain release factor methylase</fullName>
    </submittedName>
</protein>
<evidence type="ECO:0000313" key="3">
    <source>
        <dbReference type="Proteomes" id="UP000298715"/>
    </source>
</evidence>
<gene>
    <name evidence="2" type="ORF">SRED_001752</name>
</gene>
<keyword evidence="2" id="KW-0489">Methyltransferase</keyword>
<dbReference type="EMBL" id="CP029202">
    <property type="protein sequence ID" value="QCO23289.1"/>
    <property type="molecule type" value="Genomic_DNA"/>
</dbReference>
<keyword evidence="1" id="KW-1133">Transmembrane helix</keyword>
<evidence type="ECO:0000313" key="2">
    <source>
        <dbReference type="EMBL" id="QCO23289.1"/>
    </source>
</evidence>
<keyword evidence="1" id="KW-0472">Membrane</keyword>
<dbReference type="GO" id="GO:0008168">
    <property type="term" value="F:methyltransferase activity"/>
    <property type="evidence" value="ECO:0007669"/>
    <property type="project" value="UniProtKB-KW"/>
</dbReference>
<keyword evidence="2" id="KW-0808">Transferase</keyword>
<keyword evidence="1" id="KW-0812">Transmembrane</keyword>
<feature type="transmembrane region" description="Helical" evidence="1">
    <location>
        <begin position="339"/>
        <end position="362"/>
    </location>
</feature>